<dbReference type="Proteomes" id="UP000699975">
    <property type="component" value="Unassembled WGS sequence"/>
</dbReference>
<name>A0ABS6SPR0_9SPHN</name>
<gene>
    <name evidence="3" type="ORF">KCG45_12610</name>
</gene>
<proteinExistence type="predicted"/>
<evidence type="ECO:0000313" key="4">
    <source>
        <dbReference type="Proteomes" id="UP000699975"/>
    </source>
</evidence>
<keyword evidence="1" id="KW-0472">Membrane</keyword>
<dbReference type="RefSeq" id="WP_218317543.1">
    <property type="nucleotide sequence ID" value="NZ_JAGSPB010000002.1"/>
</dbReference>
<feature type="transmembrane region" description="Helical" evidence="1">
    <location>
        <begin position="24"/>
        <end position="44"/>
    </location>
</feature>
<evidence type="ECO:0000256" key="1">
    <source>
        <dbReference type="SAM" id="Phobius"/>
    </source>
</evidence>
<accession>A0ABS6SPR0</accession>
<dbReference type="Pfam" id="PF07811">
    <property type="entry name" value="TadE"/>
    <property type="match status" value="1"/>
</dbReference>
<sequence length="152" mass="16385">MIMIARIANIARDVRGSMAIETAFVAPMLVMMTLGIFEVGTVVARQHELQSAANEAEIIVLATNRGATVELSEIENILKNSVGVTGESLTVEREFRCGMANGKIKVRSNCPASGVTSEYILVSLTDTYTPTWTSFGIGQPITFSVDRSVQIS</sequence>
<feature type="domain" description="TadE-like" evidence="2">
    <location>
        <begin position="16"/>
        <end position="56"/>
    </location>
</feature>
<keyword evidence="4" id="KW-1185">Reference proteome</keyword>
<organism evidence="3 4">
    <name type="scientific">Erythrobacter ani</name>
    <dbReference type="NCBI Taxonomy" id="2827235"/>
    <lineage>
        <taxon>Bacteria</taxon>
        <taxon>Pseudomonadati</taxon>
        <taxon>Pseudomonadota</taxon>
        <taxon>Alphaproteobacteria</taxon>
        <taxon>Sphingomonadales</taxon>
        <taxon>Erythrobacteraceae</taxon>
        <taxon>Erythrobacter/Porphyrobacter group</taxon>
        <taxon>Erythrobacter</taxon>
    </lineage>
</organism>
<keyword evidence="1" id="KW-1133">Transmembrane helix</keyword>
<dbReference type="EMBL" id="JAGSPB010000002">
    <property type="protein sequence ID" value="MBV7267026.1"/>
    <property type="molecule type" value="Genomic_DNA"/>
</dbReference>
<evidence type="ECO:0000259" key="2">
    <source>
        <dbReference type="Pfam" id="PF07811"/>
    </source>
</evidence>
<reference evidence="3 4" key="1">
    <citation type="submission" date="2021-04" db="EMBL/GenBank/DDBJ databases">
        <authorList>
            <person name="Pira H."/>
            <person name="Risdian C."/>
            <person name="Wink J."/>
        </authorList>
    </citation>
    <scope>NUCLEOTIDE SEQUENCE [LARGE SCALE GENOMIC DNA]</scope>
    <source>
        <strain evidence="3 4">WH131</strain>
    </source>
</reference>
<keyword evidence="1" id="KW-0812">Transmembrane</keyword>
<comment type="caution">
    <text evidence="3">The sequence shown here is derived from an EMBL/GenBank/DDBJ whole genome shotgun (WGS) entry which is preliminary data.</text>
</comment>
<evidence type="ECO:0000313" key="3">
    <source>
        <dbReference type="EMBL" id="MBV7267026.1"/>
    </source>
</evidence>
<dbReference type="InterPro" id="IPR012495">
    <property type="entry name" value="TadE-like_dom"/>
</dbReference>
<protein>
    <submittedName>
        <fullName evidence="3">Pilus assembly protein</fullName>
    </submittedName>
</protein>